<evidence type="ECO:0000256" key="1">
    <source>
        <dbReference type="SAM" id="MobiDB-lite"/>
    </source>
</evidence>
<protein>
    <recommendedName>
        <fullName evidence="5">Secreted protein</fullName>
    </recommendedName>
</protein>
<feature type="compositionally biased region" description="Pro residues" evidence="1">
    <location>
        <begin position="83"/>
        <end position="92"/>
    </location>
</feature>
<feature type="signal peptide" evidence="2">
    <location>
        <begin position="1"/>
        <end position="18"/>
    </location>
</feature>
<dbReference type="EMBL" id="JAHUTI010004792">
    <property type="protein sequence ID" value="MED6234093.1"/>
    <property type="molecule type" value="Genomic_DNA"/>
</dbReference>
<feature type="region of interest" description="Disordered" evidence="1">
    <location>
        <begin position="63"/>
        <end position="92"/>
    </location>
</feature>
<organism evidence="3 4">
    <name type="scientific">Ataeniobius toweri</name>
    <dbReference type="NCBI Taxonomy" id="208326"/>
    <lineage>
        <taxon>Eukaryota</taxon>
        <taxon>Metazoa</taxon>
        <taxon>Chordata</taxon>
        <taxon>Craniata</taxon>
        <taxon>Vertebrata</taxon>
        <taxon>Euteleostomi</taxon>
        <taxon>Actinopterygii</taxon>
        <taxon>Neopterygii</taxon>
        <taxon>Teleostei</taxon>
        <taxon>Neoteleostei</taxon>
        <taxon>Acanthomorphata</taxon>
        <taxon>Ovalentaria</taxon>
        <taxon>Atherinomorphae</taxon>
        <taxon>Cyprinodontiformes</taxon>
        <taxon>Goodeidae</taxon>
        <taxon>Ataeniobius</taxon>
    </lineage>
</organism>
<reference evidence="3 4" key="1">
    <citation type="submission" date="2021-07" db="EMBL/GenBank/DDBJ databases">
        <authorList>
            <person name="Palmer J.M."/>
        </authorList>
    </citation>
    <scope>NUCLEOTIDE SEQUENCE [LARGE SCALE GENOMIC DNA]</scope>
    <source>
        <strain evidence="3 4">AT_MEX2019</strain>
        <tissue evidence="3">Muscle</tissue>
    </source>
</reference>
<sequence length="92" mass="9494">MGARTHFLNLLCLSGCAADLRGTARQGSSGFCTTRQGSTVVPALQSSTAGFRVAVLLSSCSEGPPTLLDRPLGDPPGLWVSPGRPPSRSPEL</sequence>
<keyword evidence="4" id="KW-1185">Reference proteome</keyword>
<evidence type="ECO:0000313" key="3">
    <source>
        <dbReference type="EMBL" id="MED6234093.1"/>
    </source>
</evidence>
<feature type="chain" id="PRO_5046866639" description="Secreted protein" evidence="2">
    <location>
        <begin position="19"/>
        <end position="92"/>
    </location>
</feature>
<evidence type="ECO:0008006" key="5">
    <source>
        <dbReference type="Google" id="ProtNLM"/>
    </source>
</evidence>
<accession>A0ABU7A7Z9</accession>
<comment type="caution">
    <text evidence="3">The sequence shown here is derived from an EMBL/GenBank/DDBJ whole genome shotgun (WGS) entry which is preliminary data.</text>
</comment>
<proteinExistence type="predicted"/>
<evidence type="ECO:0000313" key="4">
    <source>
        <dbReference type="Proteomes" id="UP001345963"/>
    </source>
</evidence>
<name>A0ABU7A7Z9_9TELE</name>
<evidence type="ECO:0000256" key="2">
    <source>
        <dbReference type="SAM" id="SignalP"/>
    </source>
</evidence>
<dbReference type="Proteomes" id="UP001345963">
    <property type="component" value="Unassembled WGS sequence"/>
</dbReference>
<gene>
    <name evidence="3" type="ORF">ATANTOWER_022102</name>
</gene>
<keyword evidence="2" id="KW-0732">Signal</keyword>
<feature type="compositionally biased region" description="Low complexity" evidence="1">
    <location>
        <begin position="63"/>
        <end position="78"/>
    </location>
</feature>